<dbReference type="GO" id="GO:0004553">
    <property type="term" value="F:hydrolase activity, hydrolyzing O-glycosyl compounds"/>
    <property type="evidence" value="ECO:0007669"/>
    <property type="project" value="InterPro"/>
</dbReference>
<evidence type="ECO:0000256" key="1">
    <source>
        <dbReference type="ARBA" id="ARBA00009865"/>
    </source>
</evidence>
<accession>A0A5K7S3E0</accession>
<dbReference type="KEGG" id="anf:AQPE_0132"/>
<dbReference type="EMBL" id="AP018694">
    <property type="protein sequence ID" value="BBE15995.1"/>
    <property type="molecule type" value="Genomic_DNA"/>
</dbReference>
<dbReference type="Pfam" id="PF04616">
    <property type="entry name" value="Glyco_hydro_43"/>
    <property type="match status" value="1"/>
</dbReference>
<dbReference type="PANTHER" id="PTHR43772:SF2">
    <property type="entry name" value="PUTATIVE (AFU_ORTHOLOGUE AFUA_2G04480)-RELATED"/>
    <property type="match status" value="1"/>
</dbReference>
<keyword evidence="5 8" id="KW-0326">Glycosidase</keyword>
<name>A0A5K7S3E0_9BACT</name>
<dbReference type="Gene3D" id="2.115.10.20">
    <property type="entry name" value="Glycosyl hydrolase domain, family 43"/>
    <property type="match status" value="1"/>
</dbReference>
<feature type="signal peptide" evidence="9">
    <location>
        <begin position="1"/>
        <end position="19"/>
    </location>
</feature>
<gene>
    <name evidence="10" type="ORF">AQPE_0132</name>
</gene>
<feature type="active site" description="Proton donor" evidence="6">
    <location>
        <position position="207"/>
    </location>
</feature>
<evidence type="ECO:0000256" key="8">
    <source>
        <dbReference type="RuleBase" id="RU361187"/>
    </source>
</evidence>
<dbReference type="PANTHER" id="PTHR43772">
    <property type="entry name" value="ENDO-1,4-BETA-XYLANASE"/>
    <property type="match status" value="1"/>
</dbReference>
<evidence type="ECO:0000256" key="2">
    <source>
        <dbReference type="ARBA" id="ARBA00022651"/>
    </source>
</evidence>
<keyword evidence="3 8" id="KW-0378">Hydrolase</keyword>
<dbReference type="RefSeq" id="WP_318349107.1">
    <property type="nucleotide sequence ID" value="NZ_AP018694.1"/>
</dbReference>
<dbReference type="InterPro" id="IPR006710">
    <property type="entry name" value="Glyco_hydro_43"/>
</dbReference>
<organism evidence="10 11">
    <name type="scientific">Aquipluma nitroreducens</name>
    <dbReference type="NCBI Taxonomy" id="2010828"/>
    <lineage>
        <taxon>Bacteria</taxon>
        <taxon>Pseudomonadati</taxon>
        <taxon>Bacteroidota</taxon>
        <taxon>Bacteroidia</taxon>
        <taxon>Marinilabiliales</taxon>
        <taxon>Prolixibacteraceae</taxon>
        <taxon>Aquipluma</taxon>
    </lineage>
</organism>
<reference evidence="10" key="1">
    <citation type="journal article" date="2020" name="Int. J. Syst. Evol. Microbiol.">
        <title>Aquipluma nitroreducens gen. nov. sp. nov., a novel facultatively anaerobic bacterium isolated from a freshwater lake.</title>
        <authorList>
            <person name="Watanabe M."/>
            <person name="Kojima H."/>
            <person name="Fukui M."/>
        </authorList>
    </citation>
    <scope>NUCLEOTIDE SEQUENCE</scope>
    <source>
        <strain evidence="10">MeG22</strain>
    </source>
</reference>
<dbReference type="InterPro" id="IPR052176">
    <property type="entry name" value="Glycosyl_Hydrlase_43_Enz"/>
</dbReference>
<sequence>MKISTLIILFCCVFSSVKAQNPIIKNIFTADPAPLVYHDTLFLYTGHDTASVSATNYKMPDWQVFSTTDMVNWKHYGTCLSPKTFSWATGDAYAAQCIEHNGKFYWFVSTFHKADENSKGGAAIGVAVSDRPTGPFKDAIGKALIVNEMTTDVKHGWDDIDPTVFIDNDGQAYLYWGNLSCRYVKLKESMTELDGPINFLKIKNFIEGPWIYKRNGIYYLVYASVGTKPEMIEYCTAKSFEGPWEYQGIIQENVPNSFTTHPGIIDYKGKSYFFYHNGALPTGGSYRRSICVDYMYYNPDGTIQRIIQTKEGVKPVNHP</sequence>
<feature type="chain" id="PRO_5024349913" evidence="9">
    <location>
        <begin position="20"/>
        <end position="319"/>
    </location>
</feature>
<evidence type="ECO:0000313" key="11">
    <source>
        <dbReference type="Proteomes" id="UP001193389"/>
    </source>
</evidence>
<dbReference type="CDD" id="cd18618">
    <property type="entry name" value="GH43_Xsa43E-like"/>
    <property type="match status" value="1"/>
</dbReference>
<dbReference type="Proteomes" id="UP001193389">
    <property type="component" value="Chromosome"/>
</dbReference>
<dbReference type="SUPFAM" id="SSF75005">
    <property type="entry name" value="Arabinanase/levansucrase/invertase"/>
    <property type="match status" value="1"/>
</dbReference>
<feature type="site" description="Important for catalytic activity, responsible for pKa modulation of the active site Glu and correct orientation of both the proton donor and substrate" evidence="7">
    <location>
        <position position="161"/>
    </location>
</feature>
<protein>
    <submittedName>
        <fullName evidence="10">Hypothetical glycoside hydrolase, family 43, similar to arabinosidase</fullName>
    </submittedName>
</protein>
<evidence type="ECO:0000256" key="4">
    <source>
        <dbReference type="ARBA" id="ARBA00023277"/>
    </source>
</evidence>
<keyword evidence="2" id="KW-0624">Polysaccharide degradation</keyword>
<comment type="similarity">
    <text evidence="1 8">Belongs to the glycosyl hydrolase 43 family.</text>
</comment>
<dbReference type="InterPro" id="IPR023296">
    <property type="entry name" value="Glyco_hydro_beta-prop_sf"/>
</dbReference>
<evidence type="ECO:0000313" key="10">
    <source>
        <dbReference type="EMBL" id="BBE15995.1"/>
    </source>
</evidence>
<keyword evidence="9" id="KW-0732">Signal</keyword>
<evidence type="ECO:0000256" key="9">
    <source>
        <dbReference type="SAM" id="SignalP"/>
    </source>
</evidence>
<keyword evidence="11" id="KW-1185">Reference proteome</keyword>
<dbReference type="AlphaFoldDB" id="A0A5K7S3E0"/>
<evidence type="ECO:0000256" key="6">
    <source>
        <dbReference type="PIRSR" id="PIRSR606710-1"/>
    </source>
</evidence>
<feature type="active site" description="Proton acceptor" evidence="6">
    <location>
        <position position="31"/>
    </location>
</feature>
<dbReference type="GO" id="GO:0045493">
    <property type="term" value="P:xylan catabolic process"/>
    <property type="evidence" value="ECO:0007669"/>
    <property type="project" value="UniProtKB-KW"/>
</dbReference>
<evidence type="ECO:0000256" key="3">
    <source>
        <dbReference type="ARBA" id="ARBA00022801"/>
    </source>
</evidence>
<evidence type="ECO:0000256" key="7">
    <source>
        <dbReference type="PIRSR" id="PIRSR606710-2"/>
    </source>
</evidence>
<keyword evidence="2" id="KW-0858">Xylan degradation</keyword>
<keyword evidence="4" id="KW-0119">Carbohydrate metabolism</keyword>
<proteinExistence type="inferred from homology"/>
<evidence type="ECO:0000256" key="5">
    <source>
        <dbReference type="ARBA" id="ARBA00023295"/>
    </source>
</evidence>